<accession>A0A068W7G9</accession>
<evidence type="ECO:0000313" key="3">
    <source>
        <dbReference type="EMBL" id="CDR19489.1"/>
    </source>
</evidence>
<proteinExistence type="predicted"/>
<feature type="domain" description="DUF4467" evidence="2">
    <location>
        <begin position="40"/>
        <end position="133"/>
    </location>
</feature>
<dbReference type="Gene3D" id="3.10.450.560">
    <property type="match status" value="1"/>
</dbReference>
<dbReference type="AlphaFoldDB" id="A0A068W7G9"/>
<feature type="compositionally biased region" description="Basic and acidic residues" evidence="1">
    <location>
        <begin position="117"/>
        <end position="136"/>
    </location>
</feature>
<dbReference type="EMBL" id="LK024544">
    <property type="protein sequence ID" value="CDR19489.1"/>
    <property type="molecule type" value="Genomic_DNA"/>
</dbReference>
<evidence type="ECO:0000256" key="1">
    <source>
        <dbReference type="SAM" id="MobiDB-lite"/>
    </source>
</evidence>
<reference evidence="3" key="1">
    <citation type="submission" date="2014-04" db="EMBL/GenBank/DDBJ databases">
        <authorList>
            <person name="Harrison E."/>
        </authorList>
    </citation>
    <scope>NUCLEOTIDE SEQUENCE</scope>
    <source>
        <strain evidence="3">ZTA09/03698-9ST</strain>
    </source>
</reference>
<reference evidence="3" key="2">
    <citation type="submission" date="2014-06" db="EMBL/GenBank/DDBJ databases">
        <title>Detection of mecC-MRSA isolates in river water: a potential role for water in the environmental dissemination.</title>
        <authorList>
            <person name="Porrero M.C."/>
            <person name="Harrison E.M."/>
            <person name="Fernandez-Garayzabal J.F."/>
            <person name="Paterson G.K."/>
            <person name="Diez-Guerrir A."/>
            <person name="Holmes M.A."/>
            <person name="Dominguez L."/>
        </authorList>
    </citation>
    <scope>NUCLEOTIDE SEQUENCE</scope>
    <source>
        <strain evidence="3">ZTA09/03698-9ST</strain>
    </source>
</reference>
<sequence>MFQDDSNDIIYVKRSEFIMRRWFVLVLGLVILLSACGQKYDEEIDEVTKLEKESIQGVKNTKKYKNVERSKSYYKIYNDGEVVIMTYMPFKDSNTKVSRVYKINQTSDKYEEDSNIDAEKFEKDNKPVYEENNMKK</sequence>
<name>A0A068W7G9_STAAU</name>
<feature type="region of interest" description="Disordered" evidence="1">
    <location>
        <begin position="114"/>
        <end position="136"/>
    </location>
</feature>
<dbReference type="Pfam" id="PF14729">
    <property type="entry name" value="DUF4467"/>
    <property type="match status" value="1"/>
</dbReference>
<protein>
    <recommendedName>
        <fullName evidence="2">DUF4467 domain-containing protein</fullName>
    </recommendedName>
</protein>
<evidence type="ECO:0000259" key="2">
    <source>
        <dbReference type="Pfam" id="PF14729"/>
    </source>
</evidence>
<dbReference type="InterPro" id="IPR028075">
    <property type="entry name" value="DUF4467"/>
</dbReference>
<organism evidence="3">
    <name type="scientific">Staphylococcus aureus</name>
    <dbReference type="NCBI Taxonomy" id="1280"/>
    <lineage>
        <taxon>Bacteria</taxon>
        <taxon>Bacillati</taxon>
        <taxon>Bacillota</taxon>
        <taxon>Bacilli</taxon>
        <taxon>Bacillales</taxon>
        <taxon>Staphylococcaceae</taxon>
        <taxon>Staphylococcus</taxon>
    </lineage>
</organism>